<evidence type="ECO:0000256" key="2">
    <source>
        <dbReference type="ARBA" id="ARBA00021572"/>
    </source>
</evidence>
<dbReference type="KEGG" id="spai:FPZ24_00835"/>
<dbReference type="Proteomes" id="UP000315673">
    <property type="component" value="Chromosome"/>
</dbReference>
<protein>
    <recommendedName>
        <fullName evidence="2">Bleomycin resistance protein</fullName>
    </recommendedName>
</protein>
<dbReference type="Pfam" id="PF19581">
    <property type="entry name" value="Glyoxalase_7"/>
    <property type="match status" value="1"/>
</dbReference>
<evidence type="ECO:0000313" key="5">
    <source>
        <dbReference type="EMBL" id="QDZ06195.1"/>
    </source>
</evidence>
<keyword evidence="6" id="KW-1185">Reference proteome</keyword>
<dbReference type="PROSITE" id="PS51819">
    <property type="entry name" value="VOC"/>
    <property type="match status" value="1"/>
</dbReference>
<feature type="domain" description="VOC" evidence="4">
    <location>
        <begin position="1"/>
        <end position="119"/>
    </location>
</feature>
<evidence type="ECO:0000256" key="3">
    <source>
        <dbReference type="ARBA" id="ARBA00023251"/>
    </source>
</evidence>
<accession>A0A5B8LEJ7</accession>
<proteinExistence type="inferred from homology"/>
<evidence type="ECO:0000259" key="4">
    <source>
        <dbReference type="PROSITE" id="PS51819"/>
    </source>
</evidence>
<dbReference type="SUPFAM" id="SSF54593">
    <property type="entry name" value="Glyoxalase/Bleomycin resistance protein/Dihydroxybiphenyl dioxygenase"/>
    <property type="match status" value="1"/>
</dbReference>
<dbReference type="InterPro" id="IPR037523">
    <property type="entry name" value="VOC_core"/>
</dbReference>
<dbReference type="GO" id="GO:0046677">
    <property type="term" value="P:response to antibiotic"/>
    <property type="evidence" value="ECO:0007669"/>
    <property type="project" value="UniProtKB-KW"/>
</dbReference>
<dbReference type="EMBL" id="CP042306">
    <property type="protein sequence ID" value="QDZ06195.1"/>
    <property type="molecule type" value="Genomic_DNA"/>
</dbReference>
<sequence length="129" mass="14259">MLGAPVPILRSFDEARTKDFYLNFLGFELVFEHRFEASAPLYMGVRKGDCVLHLSEHYGDGAPGSAMRIPVDDVSAYMAELRAKQHGNARPGEPQLMPWGSRDITIHDPAHNQLTFFTPAPTESDDGAA</sequence>
<comment type="similarity">
    <text evidence="1">Belongs to the bleomycin resistance protein family.</text>
</comment>
<dbReference type="InterPro" id="IPR029068">
    <property type="entry name" value="Glyas_Bleomycin-R_OHBP_Dase"/>
</dbReference>
<organism evidence="5 6">
    <name type="scientific">Sphingomonas panacisoli</name>
    <dbReference type="NCBI Taxonomy" id="1813879"/>
    <lineage>
        <taxon>Bacteria</taxon>
        <taxon>Pseudomonadati</taxon>
        <taxon>Pseudomonadota</taxon>
        <taxon>Alphaproteobacteria</taxon>
        <taxon>Sphingomonadales</taxon>
        <taxon>Sphingomonadaceae</taxon>
        <taxon>Sphingomonas</taxon>
    </lineage>
</organism>
<dbReference type="InterPro" id="IPR000335">
    <property type="entry name" value="Bleomycin-R"/>
</dbReference>
<evidence type="ECO:0000313" key="6">
    <source>
        <dbReference type="Proteomes" id="UP000315673"/>
    </source>
</evidence>
<dbReference type="OrthoDB" id="9803104at2"/>
<gene>
    <name evidence="5" type="ORF">FPZ24_00835</name>
</gene>
<name>A0A5B8LEJ7_9SPHN</name>
<reference evidence="5 6" key="1">
    <citation type="submission" date="2019-07" db="EMBL/GenBank/DDBJ databases">
        <title>Full genome sequence of Sphingomonas sp. 4R-6-7(HKS19).</title>
        <authorList>
            <person name="Im W.-T."/>
        </authorList>
    </citation>
    <scope>NUCLEOTIDE SEQUENCE [LARGE SCALE GENOMIC DNA]</scope>
    <source>
        <strain evidence="5 6">HKS19</strain>
    </source>
</reference>
<dbReference type="Gene3D" id="3.10.180.10">
    <property type="entry name" value="2,3-Dihydroxybiphenyl 1,2-Dioxygenase, domain 1"/>
    <property type="match status" value="1"/>
</dbReference>
<keyword evidence="3" id="KW-0046">Antibiotic resistance</keyword>
<dbReference type="AlphaFoldDB" id="A0A5B8LEJ7"/>
<evidence type="ECO:0000256" key="1">
    <source>
        <dbReference type="ARBA" id="ARBA00011051"/>
    </source>
</evidence>
<dbReference type="RefSeq" id="WP_146569279.1">
    <property type="nucleotide sequence ID" value="NZ_CP042306.1"/>
</dbReference>
<dbReference type="CDD" id="cd08349">
    <property type="entry name" value="BLMA_like"/>
    <property type="match status" value="1"/>
</dbReference>